<keyword evidence="1" id="KW-0812">Transmembrane</keyword>
<accession>A0ABY9TJH3</accession>
<gene>
    <name evidence="2" type="ORF">RI845_02095</name>
</gene>
<feature type="transmembrane region" description="Helical" evidence="1">
    <location>
        <begin position="12"/>
        <end position="29"/>
    </location>
</feature>
<keyword evidence="1" id="KW-0472">Membrane</keyword>
<dbReference type="Proteomes" id="UP001248581">
    <property type="component" value="Chromosome"/>
</dbReference>
<name>A0ABY9TJH3_9GAMM</name>
<reference evidence="3" key="1">
    <citation type="submission" date="2023-09" db="EMBL/GenBank/DDBJ databases">
        <authorList>
            <person name="Zhang C."/>
        </authorList>
    </citation>
    <scope>NUCLEOTIDE SEQUENCE [LARGE SCALE GENOMIC DNA]</scope>
    <source>
        <strain evidence="3">SQ345</strain>
    </source>
</reference>
<sequence length="99" mass="11634">MEYLCANPMETIYFSLGVGFILILIFLRVEKAIIPIAKQHQMTRFELFIMFSTWQLRKFDVIEANISEFKKYFLFKALCLVGIPFFINSGFLVITACYQ</sequence>
<organism evidence="2 3">
    <name type="scientific">Thalassotalea nanhaiensis</name>
    <dbReference type="NCBI Taxonomy" id="3065648"/>
    <lineage>
        <taxon>Bacteria</taxon>
        <taxon>Pseudomonadati</taxon>
        <taxon>Pseudomonadota</taxon>
        <taxon>Gammaproteobacteria</taxon>
        <taxon>Alteromonadales</taxon>
        <taxon>Colwelliaceae</taxon>
        <taxon>Thalassotalea</taxon>
    </lineage>
</organism>
<evidence type="ECO:0000313" key="3">
    <source>
        <dbReference type="Proteomes" id="UP001248581"/>
    </source>
</evidence>
<evidence type="ECO:0000313" key="2">
    <source>
        <dbReference type="EMBL" id="WNC68957.1"/>
    </source>
</evidence>
<keyword evidence="3" id="KW-1185">Reference proteome</keyword>
<dbReference type="RefSeq" id="WP_348388111.1">
    <property type="nucleotide sequence ID" value="NZ_CP134146.1"/>
</dbReference>
<protein>
    <submittedName>
        <fullName evidence="2">Uncharacterized protein</fullName>
    </submittedName>
</protein>
<feature type="transmembrane region" description="Helical" evidence="1">
    <location>
        <begin position="73"/>
        <end position="94"/>
    </location>
</feature>
<proteinExistence type="predicted"/>
<evidence type="ECO:0000256" key="1">
    <source>
        <dbReference type="SAM" id="Phobius"/>
    </source>
</evidence>
<keyword evidence="1" id="KW-1133">Transmembrane helix</keyword>
<dbReference type="EMBL" id="CP134146">
    <property type="protein sequence ID" value="WNC68957.1"/>
    <property type="molecule type" value="Genomic_DNA"/>
</dbReference>